<evidence type="ECO:0000256" key="1">
    <source>
        <dbReference type="SAM" id="MobiDB-lite"/>
    </source>
</evidence>
<name>A0A9P7AAL0_9AGAM</name>
<gene>
    <name evidence="2" type="ORF">HD556DRAFT_1451548</name>
</gene>
<evidence type="ECO:0000313" key="3">
    <source>
        <dbReference type="Proteomes" id="UP000719766"/>
    </source>
</evidence>
<dbReference type="AlphaFoldDB" id="A0A9P7AAL0"/>
<feature type="compositionally biased region" description="Polar residues" evidence="1">
    <location>
        <begin position="121"/>
        <end position="154"/>
    </location>
</feature>
<accession>A0A9P7AAL0</accession>
<dbReference type="RefSeq" id="XP_041152147.1">
    <property type="nucleotide sequence ID" value="XM_041307974.1"/>
</dbReference>
<sequence length="188" mass="20445">MDRPISRLGPGILQALNFNLLDKSLLIVDATRRPVRQPIKLSNRVPQGFLNGTPHRAHSSGRLDMLAQSRIVYWAQNPFSSRPGSAARKCRSAVVHIPFAKGNRNASAREKRSLIPKMAVASSSRPSNSNVTQQSSGKAQVQSSSQPQGAQAISMSSLTPTVVATFEARASSTDPHVTIKHAGRWIRF</sequence>
<dbReference type="Proteomes" id="UP000719766">
    <property type="component" value="Unassembled WGS sequence"/>
</dbReference>
<reference evidence="2" key="1">
    <citation type="journal article" date="2020" name="New Phytol.">
        <title>Comparative genomics reveals dynamic genome evolution in host specialist ectomycorrhizal fungi.</title>
        <authorList>
            <person name="Lofgren L.A."/>
            <person name="Nguyen N.H."/>
            <person name="Vilgalys R."/>
            <person name="Ruytinx J."/>
            <person name="Liao H.L."/>
            <person name="Branco S."/>
            <person name="Kuo A."/>
            <person name="LaButti K."/>
            <person name="Lipzen A."/>
            <person name="Andreopoulos W."/>
            <person name="Pangilinan J."/>
            <person name="Riley R."/>
            <person name="Hundley H."/>
            <person name="Na H."/>
            <person name="Barry K."/>
            <person name="Grigoriev I.V."/>
            <person name="Stajich J.E."/>
            <person name="Kennedy P.G."/>
        </authorList>
    </citation>
    <scope>NUCLEOTIDE SEQUENCE</scope>
    <source>
        <strain evidence="2">S12</strain>
    </source>
</reference>
<comment type="caution">
    <text evidence="2">The sequence shown here is derived from an EMBL/GenBank/DDBJ whole genome shotgun (WGS) entry which is preliminary data.</text>
</comment>
<dbReference type="EMBL" id="JABBWE010000134">
    <property type="protein sequence ID" value="KAG1784662.1"/>
    <property type="molecule type" value="Genomic_DNA"/>
</dbReference>
<organism evidence="2 3">
    <name type="scientific">Suillus plorans</name>
    <dbReference type="NCBI Taxonomy" id="116603"/>
    <lineage>
        <taxon>Eukaryota</taxon>
        <taxon>Fungi</taxon>
        <taxon>Dikarya</taxon>
        <taxon>Basidiomycota</taxon>
        <taxon>Agaricomycotina</taxon>
        <taxon>Agaricomycetes</taxon>
        <taxon>Agaricomycetidae</taxon>
        <taxon>Boletales</taxon>
        <taxon>Suillineae</taxon>
        <taxon>Suillaceae</taxon>
        <taxon>Suillus</taxon>
    </lineage>
</organism>
<evidence type="ECO:0000313" key="2">
    <source>
        <dbReference type="EMBL" id="KAG1784662.1"/>
    </source>
</evidence>
<dbReference type="OrthoDB" id="2686499at2759"/>
<dbReference type="GeneID" id="64601738"/>
<keyword evidence="3" id="KW-1185">Reference proteome</keyword>
<proteinExistence type="predicted"/>
<feature type="region of interest" description="Disordered" evidence="1">
    <location>
        <begin position="118"/>
        <end position="154"/>
    </location>
</feature>
<protein>
    <submittedName>
        <fullName evidence="2">Uncharacterized protein</fullName>
    </submittedName>
</protein>